<reference evidence="6 7" key="1">
    <citation type="submission" date="2019-11" db="EMBL/GenBank/DDBJ databases">
        <title>Genome sequence of Deinococcus xianganensis Y35, AI-2 producing algicidal bacterium, isolated from lake water.</title>
        <authorList>
            <person name="Li Y."/>
        </authorList>
    </citation>
    <scope>NUCLEOTIDE SEQUENCE [LARGE SCALE GENOMIC DNA]</scope>
    <source>
        <strain evidence="6 7">Y35</strain>
    </source>
</reference>
<dbReference type="GO" id="GO:0003723">
    <property type="term" value="F:RNA binding"/>
    <property type="evidence" value="ECO:0007669"/>
    <property type="project" value="InterPro"/>
</dbReference>
<keyword evidence="2 4" id="KW-0819">tRNA processing</keyword>
<evidence type="ECO:0000259" key="5">
    <source>
        <dbReference type="PROSITE" id="PS50984"/>
    </source>
</evidence>
<dbReference type="InterPro" id="IPR020119">
    <property type="entry name" value="PsdUridine_synth_TruD_CS"/>
</dbReference>
<evidence type="ECO:0000256" key="2">
    <source>
        <dbReference type="ARBA" id="ARBA00022694"/>
    </source>
</evidence>
<dbReference type="CDD" id="cd02575">
    <property type="entry name" value="PseudoU_synth_EcTruD"/>
    <property type="match status" value="1"/>
</dbReference>
<dbReference type="PANTHER" id="PTHR47811:SF1">
    <property type="entry name" value="TRNA PSEUDOURIDINE SYNTHASE D"/>
    <property type="match status" value="1"/>
</dbReference>
<dbReference type="Pfam" id="PF01142">
    <property type="entry name" value="TruD"/>
    <property type="match status" value="2"/>
</dbReference>
<evidence type="ECO:0000313" key="7">
    <source>
        <dbReference type="Proteomes" id="UP000430519"/>
    </source>
</evidence>
<dbReference type="PANTHER" id="PTHR47811">
    <property type="entry name" value="TRNA PSEUDOURIDINE SYNTHASE D"/>
    <property type="match status" value="1"/>
</dbReference>
<dbReference type="Gene3D" id="3.30.2340.10">
    <property type="entry name" value="TruD, insertion domain"/>
    <property type="match status" value="1"/>
</dbReference>
<dbReference type="Gene3D" id="3.30.2350.20">
    <property type="entry name" value="TruD, catalytic domain"/>
    <property type="match status" value="1"/>
</dbReference>
<sequence length="405" mass="43600">MLFTRPARRRPFRLTAHGSLPSGAGSGAPSCRCGIFHIDSDGAGYGGRIVSLVFDWSALRALTDGPGTGGVLRREPSDFRVEELPAYPLSGDGDFLFVQLEKTGHTTAHVLRELGAQLGVRDRDVGVAGLKDRHAVTSQWISLPVKYEDRLAAFSMDGVRVLDTQRHGNKLAMGHLGGNRFQVRVRDAAGRADEAAGTLAELVARGVPNYFGPQRFGLGGVNAEEGLRVVRGESRVRDPRVRRFLTSALQSVVFNGFVSRRLDRGVFDALLLGDMAKKHDTGGVFSVQDAAAETPRAQRGEVSATGTLFGRKVKPLTLDAGELERAVLDELGLSPEMFGSRKGDRRLTRVFPQDAQVTPEEDGFTLSFTLPKGSFATSVLREVMKTSVDAAAPELDGAGDEEGAE</sequence>
<proteinExistence type="inferred from homology"/>
<organism evidence="6 7">
    <name type="scientific">Deinococcus xianganensis</name>
    <dbReference type="NCBI Taxonomy" id="1507289"/>
    <lineage>
        <taxon>Bacteria</taxon>
        <taxon>Thermotogati</taxon>
        <taxon>Deinococcota</taxon>
        <taxon>Deinococci</taxon>
        <taxon>Deinococcales</taxon>
        <taxon>Deinococcaceae</taxon>
        <taxon>Deinococcus</taxon>
    </lineage>
</organism>
<dbReference type="InterPro" id="IPR043165">
    <property type="entry name" value="TruD_insert_sf"/>
</dbReference>
<comment type="catalytic activity">
    <reaction evidence="4">
        <text>uridine(13) in tRNA = pseudouridine(13) in tRNA</text>
        <dbReference type="Rhea" id="RHEA:42540"/>
        <dbReference type="Rhea" id="RHEA-COMP:10105"/>
        <dbReference type="Rhea" id="RHEA-COMP:10106"/>
        <dbReference type="ChEBI" id="CHEBI:65314"/>
        <dbReference type="ChEBI" id="CHEBI:65315"/>
        <dbReference type="EC" id="5.4.99.27"/>
    </reaction>
</comment>
<dbReference type="HAMAP" id="MF_01082">
    <property type="entry name" value="TruD"/>
    <property type="match status" value="1"/>
</dbReference>
<dbReference type="InterPro" id="IPR011760">
    <property type="entry name" value="PsdUridine_synth_TruD_insert"/>
</dbReference>
<keyword evidence="3 4" id="KW-0413">Isomerase</keyword>
<feature type="active site" description="Nucleophile" evidence="4">
    <location>
        <position position="132"/>
    </location>
</feature>
<evidence type="ECO:0000256" key="4">
    <source>
        <dbReference type="HAMAP-Rule" id="MF_01082"/>
    </source>
</evidence>
<dbReference type="EMBL" id="WVHK01000039">
    <property type="protein sequence ID" value="MXV20232.1"/>
    <property type="molecule type" value="Genomic_DNA"/>
</dbReference>
<dbReference type="InterPro" id="IPR001656">
    <property type="entry name" value="PsdUridine_synth_TruD"/>
</dbReference>
<gene>
    <name evidence="4 6" type="primary">truD</name>
    <name evidence="6" type="ORF">GLX28_11365</name>
</gene>
<name>A0A6I4YFB6_9DEIO</name>
<comment type="function">
    <text evidence="4">Responsible for synthesis of pseudouridine from uracil-13 in transfer RNAs.</text>
</comment>
<dbReference type="InterPro" id="IPR020103">
    <property type="entry name" value="PsdUridine_synth_cat_dom_sf"/>
</dbReference>
<keyword evidence="7" id="KW-1185">Reference proteome</keyword>
<dbReference type="InterPro" id="IPR042214">
    <property type="entry name" value="TruD_catalytic"/>
</dbReference>
<dbReference type="InterPro" id="IPR050170">
    <property type="entry name" value="TruD_pseudoU_synthase"/>
</dbReference>
<comment type="similarity">
    <text evidence="1 4">Belongs to the pseudouridine synthase TruD family.</text>
</comment>
<evidence type="ECO:0000256" key="3">
    <source>
        <dbReference type="ARBA" id="ARBA00023235"/>
    </source>
</evidence>
<feature type="domain" description="TRUD" evidence="5">
    <location>
        <begin position="206"/>
        <end position="357"/>
    </location>
</feature>
<dbReference type="PROSITE" id="PS50984">
    <property type="entry name" value="TRUD"/>
    <property type="match status" value="1"/>
</dbReference>
<dbReference type="Proteomes" id="UP000430519">
    <property type="component" value="Unassembled WGS sequence"/>
</dbReference>
<dbReference type="EC" id="5.4.99.27" evidence="4"/>
<evidence type="ECO:0000256" key="1">
    <source>
        <dbReference type="ARBA" id="ARBA00007953"/>
    </source>
</evidence>
<dbReference type="SUPFAM" id="SSF55120">
    <property type="entry name" value="Pseudouridine synthase"/>
    <property type="match status" value="1"/>
</dbReference>
<accession>A0A6I4YFB6</accession>
<evidence type="ECO:0000313" key="6">
    <source>
        <dbReference type="EMBL" id="MXV20232.1"/>
    </source>
</evidence>
<dbReference type="GO" id="GO:0031119">
    <property type="term" value="P:tRNA pseudouridine synthesis"/>
    <property type="evidence" value="ECO:0007669"/>
    <property type="project" value="UniProtKB-UniRule"/>
</dbReference>
<dbReference type="GO" id="GO:0005829">
    <property type="term" value="C:cytosol"/>
    <property type="evidence" value="ECO:0007669"/>
    <property type="project" value="TreeGrafter"/>
</dbReference>
<dbReference type="PROSITE" id="PS01268">
    <property type="entry name" value="UPF0024"/>
    <property type="match status" value="1"/>
</dbReference>
<comment type="caution">
    <text evidence="6">The sequence shown here is derived from an EMBL/GenBank/DDBJ whole genome shotgun (WGS) entry which is preliminary data.</text>
</comment>
<protein>
    <recommendedName>
        <fullName evidence="4">tRNA pseudouridine synthase D</fullName>
        <ecNumber evidence="4">5.4.99.27</ecNumber>
    </recommendedName>
    <alternativeName>
        <fullName evidence="4">tRNA pseudouridine(13) synthase</fullName>
    </alternativeName>
    <alternativeName>
        <fullName evidence="4">tRNA pseudouridylate synthase D</fullName>
    </alternativeName>
    <alternativeName>
        <fullName evidence="4">tRNA-uridine isomerase D</fullName>
    </alternativeName>
</protein>
<dbReference type="AlphaFoldDB" id="A0A6I4YFB6"/>
<dbReference type="GO" id="GO:0160150">
    <property type="term" value="F:tRNA pseudouridine(13) synthase activity"/>
    <property type="evidence" value="ECO:0007669"/>
    <property type="project" value="UniProtKB-EC"/>
</dbReference>